<dbReference type="EMBL" id="CAXDID020000103">
    <property type="protein sequence ID" value="CAL6027085.1"/>
    <property type="molecule type" value="Genomic_DNA"/>
</dbReference>
<evidence type="ECO:0000313" key="1">
    <source>
        <dbReference type="EMBL" id="CAL6027085.1"/>
    </source>
</evidence>
<reference evidence="1 2" key="1">
    <citation type="submission" date="2024-07" db="EMBL/GenBank/DDBJ databases">
        <authorList>
            <person name="Akdeniz Z."/>
        </authorList>
    </citation>
    <scope>NUCLEOTIDE SEQUENCE [LARGE SCALE GENOMIC DNA]</scope>
</reference>
<evidence type="ECO:0000313" key="2">
    <source>
        <dbReference type="Proteomes" id="UP001642409"/>
    </source>
</evidence>
<comment type="caution">
    <text evidence="1">The sequence shown here is derived from an EMBL/GenBank/DDBJ whole genome shotgun (WGS) entry which is preliminary data.</text>
</comment>
<accession>A0ABP1IZ69</accession>
<name>A0ABP1IZ69_9EUKA</name>
<keyword evidence="2" id="KW-1185">Reference proteome</keyword>
<proteinExistence type="predicted"/>
<organism evidence="1 2">
    <name type="scientific">Hexamita inflata</name>
    <dbReference type="NCBI Taxonomy" id="28002"/>
    <lineage>
        <taxon>Eukaryota</taxon>
        <taxon>Metamonada</taxon>
        <taxon>Diplomonadida</taxon>
        <taxon>Hexamitidae</taxon>
        <taxon>Hexamitinae</taxon>
        <taxon>Hexamita</taxon>
    </lineage>
</organism>
<gene>
    <name evidence="1" type="ORF">HINF_LOCUS31158</name>
</gene>
<dbReference type="Proteomes" id="UP001642409">
    <property type="component" value="Unassembled WGS sequence"/>
</dbReference>
<sequence>MFIISLKLSRIVPVNAEESGNLELDVILYLIQKCILIIIYDLVEKAIHPADMPISWIDQTSTLEFSTELFHIFNQELSVQAIIAAAYDTYYDQENIMVSIILKFSIVPQSLLLYDNIPAAQLLQSAYDLIIDLYIYIQLMKYLQSYDIAIMPAIQLYQPLIQSCESVTVILSQNIFVQNEYPVTHAMLEDAIILH</sequence>
<protein>
    <submittedName>
        <fullName evidence="1">Hypothetical_protein</fullName>
    </submittedName>
</protein>